<dbReference type="RefSeq" id="WP_355091887.1">
    <property type="nucleotide sequence ID" value="NZ_JBEXKW010000167.1"/>
</dbReference>
<dbReference type="InterPro" id="IPR000182">
    <property type="entry name" value="GNAT_dom"/>
</dbReference>
<dbReference type="PROSITE" id="PS51186">
    <property type="entry name" value="GNAT"/>
    <property type="match status" value="1"/>
</dbReference>
<comment type="caution">
    <text evidence="2">The sequence shown here is derived from an EMBL/GenBank/DDBJ whole genome shotgun (WGS) entry which is preliminary data.</text>
</comment>
<dbReference type="PANTHER" id="PTHR42791:SF1">
    <property type="entry name" value="N-ACETYLTRANSFERASE DOMAIN-CONTAINING PROTEIN"/>
    <property type="match status" value="1"/>
</dbReference>
<dbReference type="Proteomes" id="UP001551695">
    <property type="component" value="Unassembled WGS sequence"/>
</dbReference>
<organism evidence="2 3">
    <name type="scientific">Nocardia aurea</name>
    <dbReference type="NCBI Taxonomy" id="2144174"/>
    <lineage>
        <taxon>Bacteria</taxon>
        <taxon>Bacillati</taxon>
        <taxon>Actinomycetota</taxon>
        <taxon>Actinomycetes</taxon>
        <taxon>Mycobacteriales</taxon>
        <taxon>Nocardiaceae</taxon>
        <taxon>Nocardia</taxon>
    </lineage>
</organism>
<dbReference type="InterPro" id="IPR016181">
    <property type="entry name" value="Acyl_CoA_acyltransferase"/>
</dbReference>
<evidence type="ECO:0000313" key="2">
    <source>
        <dbReference type="EMBL" id="MEV0711641.1"/>
    </source>
</evidence>
<evidence type="ECO:0000259" key="1">
    <source>
        <dbReference type="PROSITE" id="PS51186"/>
    </source>
</evidence>
<dbReference type="Pfam" id="PF13508">
    <property type="entry name" value="Acetyltransf_7"/>
    <property type="match status" value="1"/>
</dbReference>
<dbReference type="CDD" id="cd04301">
    <property type="entry name" value="NAT_SF"/>
    <property type="match status" value="1"/>
</dbReference>
<name>A0ABV3G1U0_9NOCA</name>
<accession>A0ABV3G1U0</accession>
<dbReference type="PANTHER" id="PTHR42791">
    <property type="entry name" value="GNAT FAMILY ACETYLTRANSFERASE"/>
    <property type="match status" value="1"/>
</dbReference>
<dbReference type="SUPFAM" id="SSF55729">
    <property type="entry name" value="Acyl-CoA N-acyltransferases (Nat)"/>
    <property type="match status" value="1"/>
</dbReference>
<dbReference type="Gene3D" id="3.40.630.30">
    <property type="match status" value="1"/>
</dbReference>
<dbReference type="EMBL" id="JBFAKC010000016">
    <property type="protein sequence ID" value="MEV0711641.1"/>
    <property type="molecule type" value="Genomic_DNA"/>
</dbReference>
<feature type="domain" description="N-acetyltransferase" evidence="1">
    <location>
        <begin position="1"/>
        <end position="89"/>
    </location>
</feature>
<gene>
    <name evidence="2" type="ORF">AB0I48_29195</name>
</gene>
<dbReference type="InterPro" id="IPR052523">
    <property type="entry name" value="Trichothecene_AcTrans"/>
</dbReference>
<reference evidence="2 3" key="1">
    <citation type="submission" date="2024-06" db="EMBL/GenBank/DDBJ databases">
        <title>The Natural Products Discovery Center: Release of the First 8490 Sequenced Strains for Exploring Actinobacteria Biosynthetic Diversity.</title>
        <authorList>
            <person name="Kalkreuter E."/>
            <person name="Kautsar S.A."/>
            <person name="Yang D."/>
            <person name="Bader C.D."/>
            <person name="Teijaro C.N."/>
            <person name="Fluegel L."/>
            <person name="Davis C.M."/>
            <person name="Simpson J.R."/>
            <person name="Lauterbach L."/>
            <person name="Steele A.D."/>
            <person name="Gui C."/>
            <person name="Meng S."/>
            <person name="Li G."/>
            <person name="Viehrig K."/>
            <person name="Ye F."/>
            <person name="Su P."/>
            <person name="Kiefer A.F."/>
            <person name="Nichols A."/>
            <person name="Cepeda A.J."/>
            <person name="Yan W."/>
            <person name="Fan B."/>
            <person name="Jiang Y."/>
            <person name="Adhikari A."/>
            <person name="Zheng C.-J."/>
            <person name="Schuster L."/>
            <person name="Cowan T.M."/>
            <person name="Smanski M.J."/>
            <person name="Chevrette M.G."/>
            <person name="De Carvalho L.P.S."/>
            <person name="Shen B."/>
        </authorList>
    </citation>
    <scope>NUCLEOTIDE SEQUENCE [LARGE SCALE GENOMIC DNA]</scope>
    <source>
        <strain evidence="2 3">NPDC050403</strain>
    </source>
</reference>
<sequence>MAGYTAAPERPHWHLLAIATTARARGRGHGRALLDYGIACSDTYRLPTHLETTNPANLGFYRAAGYELVAEVELPDTGPRSYVLCRETTARQR</sequence>
<proteinExistence type="predicted"/>
<evidence type="ECO:0000313" key="3">
    <source>
        <dbReference type="Proteomes" id="UP001551695"/>
    </source>
</evidence>
<protein>
    <submittedName>
        <fullName evidence="2">GNAT family N-acetyltransferase</fullName>
    </submittedName>
</protein>
<keyword evidence="3" id="KW-1185">Reference proteome</keyword>